<evidence type="ECO:0000256" key="2">
    <source>
        <dbReference type="ARBA" id="ARBA00007620"/>
    </source>
</evidence>
<name>A0A5N6N7X3_9ASTR</name>
<comment type="caution">
    <text evidence="7">The sequence shown here is derived from an EMBL/GenBank/DDBJ whole genome shotgun (WGS) entry which is preliminary data.</text>
</comment>
<comment type="similarity">
    <text evidence="2">Belongs to the fatty acid desaturase CarF family.</text>
</comment>
<sequence>MGNCVRIYSDKKRSPASEEKSLLSGEIRKGDVAGDEYSGDQFTFSGSKRPTTEVKIKISKKQLEELLSMKEMHGLTLEQVLTRLMNGGDGVARSDQRSWRPKLQKPMLSGFIGYLFADLGSGVYHWGIDNYGNASTPVFGSQIDAFQGHHKWPWTITKRQFANNLHSLARVITYTVLPIDLIFHDQPVVMGFVGMASGCIMFSQQFHAWAHGTKSKLPLVVVTLQDVGVLVSRSQHAAHHRPPYNNNYCIVSGVWNKFLDEHKVFEALEMVVFFKLGLRPRSWDEPGVDWTEVSEDSPTTYFS</sequence>
<feature type="domain" description="Lipid desaturase" evidence="6">
    <location>
        <begin position="114"/>
        <end position="283"/>
    </location>
</feature>
<evidence type="ECO:0000256" key="4">
    <source>
        <dbReference type="ARBA" id="ARBA00022989"/>
    </source>
</evidence>
<dbReference type="InterPro" id="IPR019547">
    <property type="entry name" value="Lipid_desat"/>
</dbReference>
<keyword evidence="8" id="KW-1185">Reference proteome</keyword>
<evidence type="ECO:0000313" key="8">
    <source>
        <dbReference type="Proteomes" id="UP000326396"/>
    </source>
</evidence>
<dbReference type="Proteomes" id="UP000326396">
    <property type="component" value="Linkage Group LG3"/>
</dbReference>
<organism evidence="7 8">
    <name type="scientific">Mikania micrantha</name>
    <name type="common">bitter vine</name>
    <dbReference type="NCBI Taxonomy" id="192012"/>
    <lineage>
        <taxon>Eukaryota</taxon>
        <taxon>Viridiplantae</taxon>
        <taxon>Streptophyta</taxon>
        <taxon>Embryophyta</taxon>
        <taxon>Tracheophyta</taxon>
        <taxon>Spermatophyta</taxon>
        <taxon>Magnoliopsida</taxon>
        <taxon>eudicotyledons</taxon>
        <taxon>Gunneridae</taxon>
        <taxon>Pentapetalae</taxon>
        <taxon>asterids</taxon>
        <taxon>campanulids</taxon>
        <taxon>Asterales</taxon>
        <taxon>Asteraceae</taxon>
        <taxon>Asteroideae</taxon>
        <taxon>Heliantheae alliance</taxon>
        <taxon>Eupatorieae</taxon>
        <taxon>Mikania</taxon>
    </lineage>
</organism>
<dbReference type="GO" id="GO:0016020">
    <property type="term" value="C:membrane"/>
    <property type="evidence" value="ECO:0007669"/>
    <property type="project" value="UniProtKB-SubCell"/>
</dbReference>
<dbReference type="UniPathway" id="UPA00199"/>
<dbReference type="Pfam" id="PF10520">
    <property type="entry name" value="Lipid_desat"/>
    <property type="match status" value="1"/>
</dbReference>
<reference evidence="7 8" key="1">
    <citation type="submission" date="2019-05" db="EMBL/GenBank/DDBJ databases">
        <title>Mikania micrantha, genome provides insights into the molecular mechanism of rapid growth.</title>
        <authorList>
            <person name="Liu B."/>
        </authorList>
    </citation>
    <scope>NUCLEOTIDE SEQUENCE [LARGE SCALE GENOMIC DNA]</scope>
    <source>
        <strain evidence="7">NLD-2019</strain>
        <tissue evidence="7">Leaf</tissue>
    </source>
</reference>
<comment type="subcellular location">
    <subcellularLocation>
        <location evidence="1">Membrane</location>
        <topology evidence="1">Multi-pass membrane protein</topology>
    </subcellularLocation>
</comment>
<dbReference type="OrthoDB" id="610799at2759"/>
<accession>A0A5N6N7X3</accession>
<dbReference type="InterPro" id="IPR052864">
    <property type="entry name" value="Chloroplast_FAD_CarF"/>
</dbReference>
<dbReference type="GO" id="GO:0006631">
    <property type="term" value="P:fatty acid metabolic process"/>
    <property type="evidence" value="ECO:0007669"/>
    <property type="project" value="UniProtKB-UniPathway"/>
</dbReference>
<evidence type="ECO:0000256" key="1">
    <source>
        <dbReference type="ARBA" id="ARBA00004141"/>
    </source>
</evidence>
<dbReference type="PANTHER" id="PTHR48140:SF1">
    <property type="entry name" value="FATTY ACID DESATURASE 4, CHLOROPLASTIC-RELATED"/>
    <property type="match status" value="1"/>
</dbReference>
<gene>
    <name evidence="7" type="ORF">E3N88_26191</name>
</gene>
<protein>
    <recommendedName>
        <fullName evidence="6">Lipid desaturase domain-containing protein</fullName>
    </recommendedName>
</protein>
<keyword evidence="5" id="KW-0472">Membrane</keyword>
<evidence type="ECO:0000256" key="5">
    <source>
        <dbReference type="ARBA" id="ARBA00023136"/>
    </source>
</evidence>
<dbReference type="PANTHER" id="PTHR48140">
    <property type="entry name" value="FATTY ACID DESATURASE 4, CHLOROPLASTIC-RELATED"/>
    <property type="match status" value="1"/>
</dbReference>
<evidence type="ECO:0000259" key="6">
    <source>
        <dbReference type="Pfam" id="PF10520"/>
    </source>
</evidence>
<evidence type="ECO:0000256" key="3">
    <source>
        <dbReference type="ARBA" id="ARBA00022692"/>
    </source>
</evidence>
<evidence type="ECO:0000313" key="7">
    <source>
        <dbReference type="EMBL" id="KAD4386022.1"/>
    </source>
</evidence>
<proteinExistence type="inferred from homology"/>
<dbReference type="AlphaFoldDB" id="A0A5N6N7X3"/>
<dbReference type="EMBL" id="SZYD01000013">
    <property type="protein sequence ID" value="KAD4386022.1"/>
    <property type="molecule type" value="Genomic_DNA"/>
</dbReference>
<keyword evidence="3" id="KW-0812">Transmembrane</keyword>
<keyword evidence="4" id="KW-1133">Transmembrane helix</keyword>